<feature type="domain" description="Toprim" evidence="11">
    <location>
        <begin position="167"/>
        <end position="253"/>
    </location>
</feature>
<evidence type="ECO:0000256" key="5">
    <source>
        <dbReference type="ARBA" id="ARBA00022705"/>
    </source>
</evidence>
<dbReference type="GO" id="GO:0008143">
    <property type="term" value="F:poly(A) binding"/>
    <property type="evidence" value="ECO:0007669"/>
    <property type="project" value="InterPro"/>
</dbReference>
<comment type="similarity">
    <text evidence="9">Belongs to the archaeal DnaG primase family.</text>
</comment>
<organism evidence="12 13">
    <name type="scientific">Halobaculum magnesiiphilum</name>
    <dbReference type="NCBI Taxonomy" id="1017351"/>
    <lineage>
        <taxon>Archaea</taxon>
        <taxon>Methanobacteriati</taxon>
        <taxon>Methanobacteriota</taxon>
        <taxon>Stenosarchaea group</taxon>
        <taxon>Halobacteria</taxon>
        <taxon>Halobacteriales</taxon>
        <taxon>Haloferacaceae</taxon>
        <taxon>Halobaculum</taxon>
    </lineage>
</organism>
<dbReference type="AlphaFoldDB" id="A0A8T8WBX4"/>
<keyword evidence="1 9" id="KW-0240">DNA-directed RNA polymerase</keyword>
<proteinExistence type="inferred from homology"/>
<dbReference type="GO" id="GO:0006269">
    <property type="term" value="P:DNA replication, synthesis of primer"/>
    <property type="evidence" value="ECO:0007669"/>
    <property type="project" value="UniProtKB-UniRule"/>
</dbReference>
<dbReference type="Gene3D" id="3.40.1360.10">
    <property type="match status" value="1"/>
</dbReference>
<evidence type="ECO:0000256" key="10">
    <source>
        <dbReference type="SAM" id="MobiDB-lite"/>
    </source>
</evidence>
<keyword evidence="8 9" id="KW-0804">Transcription</keyword>
<dbReference type="GO" id="GO:0005737">
    <property type="term" value="C:cytoplasm"/>
    <property type="evidence" value="ECO:0007669"/>
    <property type="project" value="TreeGrafter"/>
</dbReference>
<dbReference type="GO" id="GO:0000178">
    <property type="term" value="C:exosome (RNase complex)"/>
    <property type="evidence" value="ECO:0007669"/>
    <property type="project" value="InterPro"/>
</dbReference>
<comment type="catalytic activity">
    <reaction evidence="9">
        <text>ssDNA + n NTP = ssDNA/pppN(pN)n-1 hybrid + (n-1) diphosphate.</text>
        <dbReference type="EC" id="2.7.7.101"/>
    </reaction>
</comment>
<feature type="compositionally biased region" description="Low complexity" evidence="10">
    <location>
        <begin position="352"/>
        <end position="361"/>
    </location>
</feature>
<reference evidence="12 13" key="1">
    <citation type="journal article" date="2021" name="Int. J. Syst. Evol. Microbiol.">
        <title>Halobaculum halophilum sp. nov. and Halobaculum salinum sp. nov., isolated from salt lake and saline soil.</title>
        <authorList>
            <person name="Cui H.L."/>
            <person name="Shi X.W."/>
            <person name="Yin X.M."/>
            <person name="Yang X.Y."/>
            <person name="Hou J."/>
            <person name="Zhu L."/>
        </authorList>
    </citation>
    <scope>NUCLEOTIDE SEQUENCE [LARGE SCALE GENOMIC DNA]</scope>
    <source>
        <strain evidence="12 13">NBRC 109044</strain>
    </source>
</reference>
<dbReference type="Pfam" id="PF13662">
    <property type="entry name" value="Toprim_4"/>
    <property type="match status" value="1"/>
</dbReference>
<keyword evidence="5 9" id="KW-0235">DNA replication</keyword>
<keyword evidence="4 9" id="KW-0548">Nucleotidyltransferase</keyword>
<dbReference type="SUPFAM" id="SSF56731">
    <property type="entry name" value="DNA primase core"/>
    <property type="match status" value="1"/>
</dbReference>
<evidence type="ECO:0000313" key="12">
    <source>
        <dbReference type="EMBL" id="QZP37321.1"/>
    </source>
</evidence>
<dbReference type="KEGG" id="hmp:K6T50_13715"/>
<dbReference type="InterPro" id="IPR050219">
    <property type="entry name" value="DnaG_primase"/>
</dbReference>
<dbReference type="RefSeq" id="WP_222607130.1">
    <property type="nucleotide sequence ID" value="NZ_CP081958.1"/>
</dbReference>
<dbReference type="GO" id="GO:0000428">
    <property type="term" value="C:DNA-directed RNA polymerase complex"/>
    <property type="evidence" value="ECO:0007669"/>
    <property type="project" value="UniProtKB-KW"/>
</dbReference>
<keyword evidence="7" id="KW-0460">Magnesium</keyword>
<dbReference type="NCBIfam" id="NF003108">
    <property type="entry name" value="PRK04031.1-1"/>
    <property type="match status" value="1"/>
</dbReference>
<feature type="compositionally biased region" description="Acidic residues" evidence="10">
    <location>
        <begin position="336"/>
        <end position="351"/>
    </location>
</feature>
<gene>
    <name evidence="9" type="primary">dnaG</name>
    <name evidence="12" type="ORF">K6T50_13715</name>
</gene>
<dbReference type="PANTHER" id="PTHR30313">
    <property type="entry name" value="DNA PRIMASE"/>
    <property type="match status" value="1"/>
</dbReference>
<feature type="compositionally biased region" description="Low complexity" evidence="10">
    <location>
        <begin position="288"/>
        <end position="308"/>
    </location>
</feature>
<dbReference type="EC" id="2.7.7.101" evidence="9"/>
<evidence type="ECO:0000256" key="7">
    <source>
        <dbReference type="ARBA" id="ARBA00022842"/>
    </source>
</evidence>
<evidence type="ECO:0000256" key="1">
    <source>
        <dbReference type="ARBA" id="ARBA00022478"/>
    </source>
</evidence>
<name>A0A8T8WBX4_9EURY</name>
<dbReference type="SMART" id="SM00493">
    <property type="entry name" value="TOPRIM"/>
    <property type="match status" value="1"/>
</dbReference>
<evidence type="ECO:0000256" key="3">
    <source>
        <dbReference type="ARBA" id="ARBA00022679"/>
    </source>
</evidence>
<keyword evidence="6" id="KW-0479">Metal-binding</keyword>
<dbReference type="GO" id="GO:1990077">
    <property type="term" value="C:primosome complex"/>
    <property type="evidence" value="ECO:0007669"/>
    <property type="project" value="UniProtKB-KW"/>
</dbReference>
<dbReference type="GO" id="GO:0003899">
    <property type="term" value="F:DNA-directed RNA polymerase activity"/>
    <property type="evidence" value="ECO:0007669"/>
    <property type="project" value="UniProtKB-UniRule"/>
</dbReference>
<comment type="subunit">
    <text evidence="9">Forms a ternary complex with MCM helicase and DNA.</text>
</comment>
<dbReference type="PROSITE" id="PS50880">
    <property type="entry name" value="TOPRIM"/>
    <property type="match status" value="1"/>
</dbReference>
<accession>A0A8T8WBX4</accession>
<comment type="function">
    <text evidence="9">RNA polymerase that catalyzes the synthesis of short RNA molecules used as primers for DNA polymerase during DNA replication.</text>
</comment>
<feature type="region of interest" description="Disordered" evidence="10">
    <location>
        <begin position="272"/>
        <end position="388"/>
    </location>
</feature>
<keyword evidence="2 9" id="KW-0639">Primosome</keyword>
<dbReference type="PANTHER" id="PTHR30313:SF2">
    <property type="entry name" value="DNA PRIMASE"/>
    <property type="match status" value="1"/>
</dbReference>
<dbReference type="HAMAP" id="MF_00007">
    <property type="entry name" value="DNA_primase_DnaG_arc"/>
    <property type="match status" value="1"/>
</dbReference>
<evidence type="ECO:0000256" key="6">
    <source>
        <dbReference type="ARBA" id="ARBA00022723"/>
    </source>
</evidence>
<keyword evidence="3 9" id="KW-0808">Transferase</keyword>
<dbReference type="InterPro" id="IPR034154">
    <property type="entry name" value="TOPRIM_DnaG/twinkle"/>
</dbReference>
<evidence type="ECO:0000256" key="2">
    <source>
        <dbReference type="ARBA" id="ARBA00022515"/>
    </source>
</evidence>
<dbReference type="Proteomes" id="UP000826254">
    <property type="component" value="Chromosome"/>
</dbReference>
<dbReference type="CDD" id="cd01029">
    <property type="entry name" value="TOPRIM_primases"/>
    <property type="match status" value="1"/>
</dbReference>
<evidence type="ECO:0000259" key="11">
    <source>
        <dbReference type="PROSITE" id="PS50880"/>
    </source>
</evidence>
<keyword evidence="13" id="KW-1185">Reference proteome</keyword>
<evidence type="ECO:0000256" key="4">
    <source>
        <dbReference type="ARBA" id="ARBA00022695"/>
    </source>
</evidence>
<feature type="compositionally biased region" description="Acidic residues" evidence="10">
    <location>
        <begin position="362"/>
        <end position="373"/>
    </location>
</feature>
<protein>
    <recommendedName>
        <fullName evidence="9">DNA primase DnaG</fullName>
        <ecNumber evidence="9">2.7.7.101</ecNumber>
    </recommendedName>
</protein>
<dbReference type="GO" id="GO:0046872">
    <property type="term" value="F:metal ion binding"/>
    <property type="evidence" value="ECO:0007669"/>
    <property type="project" value="UniProtKB-KW"/>
</dbReference>
<sequence>MDDSAKYLIHARITADGVVERSDVVGAVFGQTEGLLGDELDLRDLQQSSKIGRIDVQIDSENGQSFGEITIASGLDKVETSILAASLEAITRVGPCEARVEVSDIEDMRTAKRREVVERAKELLTSSFDESVMDSTEILSEVREANRVERIDEYRGLPAGPRVHDSDAIVVVEGRADVLTLLKYGIKNGVAVEGTNVPDAVADLTAERTVTAFLDGDRGGELILRELSQVGDVDYVAFAPEGHSVEDLSRHELMAALREKVPFDSLDLDASADDREDADASGLGVATDGSAAPAPDAPPSAAGESPEGVSTPDAPSVPDELVDGDDLGGDERDGDERADELDGDDTSETDADASGGAAADAETADTDAADAESADGSTRETDRPRSLRDHVAAVVGEGTNRARLLDADCGVLEDVPAADVFDAVSDADGSPVALVLDGELSQRVLDVAAQRGIDQIVADSEGEYVKRPASVRVVTADRMLSA</sequence>
<dbReference type="EMBL" id="CP081958">
    <property type="protein sequence ID" value="QZP37321.1"/>
    <property type="molecule type" value="Genomic_DNA"/>
</dbReference>
<feature type="compositionally biased region" description="Basic and acidic residues" evidence="10">
    <location>
        <begin position="377"/>
        <end position="388"/>
    </location>
</feature>
<evidence type="ECO:0000256" key="9">
    <source>
        <dbReference type="HAMAP-Rule" id="MF_00007"/>
    </source>
</evidence>
<dbReference type="GeneID" id="67179219"/>
<evidence type="ECO:0000313" key="13">
    <source>
        <dbReference type="Proteomes" id="UP000826254"/>
    </source>
</evidence>
<evidence type="ECO:0000256" key="8">
    <source>
        <dbReference type="ARBA" id="ARBA00023163"/>
    </source>
</evidence>
<dbReference type="InterPro" id="IPR020607">
    <property type="entry name" value="Primase_DnaG_arc"/>
</dbReference>
<dbReference type="InterPro" id="IPR006171">
    <property type="entry name" value="TOPRIM_dom"/>
</dbReference>